<feature type="domain" description="Thioester reductase (TE)" evidence="3">
    <location>
        <begin position="59"/>
        <end position="220"/>
    </location>
</feature>
<dbReference type="EMBL" id="MLFT02000009">
    <property type="protein sequence ID" value="PHT38386.1"/>
    <property type="molecule type" value="Genomic_DNA"/>
</dbReference>
<comment type="function">
    <text evidence="1">Catalyzes the reduction of fatty acyl-CoA to fatty alcohols.</text>
</comment>
<dbReference type="GO" id="GO:0102965">
    <property type="term" value="F:alcohol-forming long-chain fatty acyl-CoA reductase activity"/>
    <property type="evidence" value="ECO:0007669"/>
    <property type="project" value="UniProtKB-EC"/>
</dbReference>
<organism evidence="4 5">
    <name type="scientific">Capsicum baccatum</name>
    <name type="common">Peruvian pepper</name>
    <dbReference type="NCBI Taxonomy" id="33114"/>
    <lineage>
        <taxon>Eukaryota</taxon>
        <taxon>Viridiplantae</taxon>
        <taxon>Streptophyta</taxon>
        <taxon>Embryophyta</taxon>
        <taxon>Tracheophyta</taxon>
        <taxon>Spermatophyta</taxon>
        <taxon>Magnoliopsida</taxon>
        <taxon>eudicotyledons</taxon>
        <taxon>Gunneridae</taxon>
        <taxon>Pentapetalae</taxon>
        <taxon>asterids</taxon>
        <taxon>lamiids</taxon>
        <taxon>Solanales</taxon>
        <taxon>Solanaceae</taxon>
        <taxon>Solanoideae</taxon>
        <taxon>Capsiceae</taxon>
        <taxon>Capsicum</taxon>
    </lineage>
</organism>
<dbReference type="AlphaFoldDB" id="A0A2G2VZH5"/>
<dbReference type="InterPro" id="IPR013120">
    <property type="entry name" value="FAR_NAD-bd"/>
</dbReference>
<dbReference type="PANTHER" id="PTHR11011">
    <property type="entry name" value="MALE STERILITY PROTEIN 2-RELATED"/>
    <property type="match status" value="1"/>
</dbReference>
<evidence type="ECO:0000259" key="3">
    <source>
        <dbReference type="Pfam" id="PF07993"/>
    </source>
</evidence>
<dbReference type="GO" id="GO:0035336">
    <property type="term" value="P:long-chain fatty-acyl-CoA metabolic process"/>
    <property type="evidence" value="ECO:0007669"/>
    <property type="project" value="TreeGrafter"/>
</dbReference>
<evidence type="ECO:0000256" key="1">
    <source>
        <dbReference type="RuleBase" id="RU363097"/>
    </source>
</evidence>
<comment type="caution">
    <text evidence="4">The sequence shown here is derived from an EMBL/GenBank/DDBJ whole genome shotgun (WGS) entry which is preliminary data.</text>
</comment>
<reference evidence="4 5" key="1">
    <citation type="journal article" date="2017" name="Genome Biol.">
        <title>New reference genome sequences of hot pepper reveal the massive evolution of plant disease-resistance genes by retroduplication.</title>
        <authorList>
            <person name="Kim S."/>
            <person name="Park J."/>
            <person name="Yeom S.I."/>
            <person name="Kim Y.M."/>
            <person name="Seo E."/>
            <person name="Kim K.T."/>
            <person name="Kim M.S."/>
            <person name="Lee J.M."/>
            <person name="Cheong K."/>
            <person name="Shin H.S."/>
            <person name="Kim S.B."/>
            <person name="Han K."/>
            <person name="Lee J."/>
            <person name="Park M."/>
            <person name="Lee H.A."/>
            <person name="Lee H.Y."/>
            <person name="Lee Y."/>
            <person name="Oh S."/>
            <person name="Lee J.H."/>
            <person name="Choi E."/>
            <person name="Choi E."/>
            <person name="Lee S.E."/>
            <person name="Jeon J."/>
            <person name="Kim H."/>
            <person name="Choi G."/>
            <person name="Song H."/>
            <person name="Lee J."/>
            <person name="Lee S.C."/>
            <person name="Kwon J.K."/>
            <person name="Lee H.Y."/>
            <person name="Koo N."/>
            <person name="Hong Y."/>
            <person name="Kim R.W."/>
            <person name="Kang W.H."/>
            <person name="Huh J.H."/>
            <person name="Kang B.C."/>
            <person name="Yang T.J."/>
            <person name="Lee Y.H."/>
            <person name="Bennetzen J.L."/>
            <person name="Choi D."/>
        </authorList>
    </citation>
    <scope>NUCLEOTIDE SEQUENCE [LARGE SCALE GENOMIC DNA]</scope>
    <source>
        <strain evidence="5">cv. PBC81</strain>
    </source>
</reference>
<feature type="domain" description="Reverse transcriptase Ty1/copia-type" evidence="2">
    <location>
        <begin position="518"/>
        <end position="675"/>
    </location>
</feature>
<dbReference type="Pfam" id="PF07993">
    <property type="entry name" value="NAD_binding_4"/>
    <property type="match status" value="1"/>
</dbReference>
<keyword evidence="1" id="KW-0521">NADP</keyword>
<comment type="catalytic activity">
    <reaction evidence="1">
        <text>a long-chain fatty acyl-CoA + 2 NADPH + 2 H(+) = a long-chain primary fatty alcohol + 2 NADP(+) + CoA</text>
        <dbReference type="Rhea" id="RHEA:52716"/>
        <dbReference type="ChEBI" id="CHEBI:15378"/>
        <dbReference type="ChEBI" id="CHEBI:57287"/>
        <dbReference type="ChEBI" id="CHEBI:57783"/>
        <dbReference type="ChEBI" id="CHEBI:58349"/>
        <dbReference type="ChEBI" id="CHEBI:77396"/>
        <dbReference type="ChEBI" id="CHEBI:83139"/>
        <dbReference type="EC" id="1.2.1.84"/>
    </reaction>
</comment>
<proteinExistence type="inferred from homology"/>
<name>A0A2G2VZH5_CAPBA</name>
<dbReference type="SUPFAM" id="SSF51735">
    <property type="entry name" value="NAD(P)-binding Rossmann-fold domains"/>
    <property type="match status" value="1"/>
</dbReference>
<keyword evidence="1" id="KW-0443">Lipid metabolism</keyword>
<dbReference type="SUPFAM" id="SSF56672">
    <property type="entry name" value="DNA/RNA polymerases"/>
    <property type="match status" value="1"/>
</dbReference>
<sequence length="809" mass="90787">MSTLGIDHVIVPSSFSSSSIKALGDHQGDVLANNGIGIVGFFEDKNILVTGATGFLAKAYVNGEREGLIYEKPFTMGESITKEKVTSHSPSTKFPSLNAASELDFVSKLKNAIKNNGFEQIMKDLGDERAKLFGWQNTYSFTKAIGEMVIENMREDIPIVIVCPSTMTTSYQEPFPGWIQGFRVIDPTIIFYGKGEFPGILANPNLPIDVVPVDMVVNATMAAITKHGHLKIPELNVYHVASASVNPLLVSQFFDYCYEFFQSVPYVNSKGDQVMVKKMKYFDNISNFSNYIFEQLLKQHDEVRDLTEVEHSKMQMRFKRKLEYLENFSKMMNHMDSTMEGSYFGYSPHGFTKEQYSHLMSLFQQAQVSSLNHEHSNVGESSGSANFAGASNHMTPHKHLLHNLQPLSIPFLITLPNGYKGPSLKRPLEIGKALDGLYYCLTSHASDGTVSDDNSCSSLASFPNAMLQEFNALEANHTWDLVPLSSHKKPISCKWVHKIKHKSDGSVERYKARLIIRVYQLDFNNAFLHGDLHEEVYIKPPLGLTLSSSIPTSTPLVCKLRKSLYGLKQASRQWFSKISDALSRGYSSSKNDYSLLTKRVGHSLTVLTVYVDDILLARDDVFELDSLKLFLDTQFKIKDLGLVHYFLGLEISSTPQGYLMSQQKFAFDLLLDEFHCEQFSAISAPLNASLKLTTDMGAPLTHPCTYRRLVDQYITHGQVHSQDGMRDMRNKLIIEPGGYGHGHELKNSKYNDRYAHLKLTIPISFSRIQSVGNVLIPGTTTAGLPMHFLSKETWNIGWTEDRSEGNSIS</sequence>
<dbReference type="EC" id="1.2.1.84" evidence="1"/>
<dbReference type="InterPro" id="IPR013103">
    <property type="entry name" value="RVT_2"/>
</dbReference>
<evidence type="ECO:0000259" key="2">
    <source>
        <dbReference type="Pfam" id="PF07727"/>
    </source>
</evidence>
<dbReference type="Proteomes" id="UP000224567">
    <property type="component" value="Unassembled WGS sequence"/>
</dbReference>
<dbReference type="STRING" id="33114.A0A2G2VZH5"/>
<accession>A0A2G2VZH5</accession>
<keyword evidence="1" id="KW-0560">Oxidoreductase</keyword>
<dbReference type="GO" id="GO:0010345">
    <property type="term" value="P:suberin biosynthetic process"/>
    <property type="evidence" value="ECO:0007669"/>
    <property type="project" value="TreeGrafter"/>
</dbReference>
<gene>
    <name evidence="4" type="ORF">CQW23_21959</name>
</gene>
<dbReference type="InterPro" id="IPR036291">
    <property type="entry name" value="NAD(P)-bd_dom_sf"/>
</dbReference>
<dbReference type="PANTHER" id="PTHR11011:SF95">
    <property type="entry name" value="FATTY ACYL-COA REDUCTASE"/>
    <property type="match status" value="1"/>
</dbReference>
<evidence type="ECO:0000313" key="5">
    <source>
        <dbReference type="Proteomes" id="UP000224567"/>
    </source>
</evidence>
<keyword evidence="1" id="KW-0444">Lipid biosynthesis</keyword>
<protein>
    <recommendedName>
        <fullName evidence="1">Fatty acyl-CoA reductase</fullName>
        <ecNumber evidence="1">1.2.1.84</ecNumber>
    </recommendedName>
</protein>
<dbReference type="InterPro" id="IPR026055">
    <property type="entry name" value="FAR"/>
</dbReference>
<evidence type="ECO:0000313" key="4">
    <source>
        <dbReference type="EMBL" id="PHT38386.1"/>
    </source>
</evidence>
<dbReference type="Pfam" id="PF07727">
    <property type="entry name" value="RVT_2"/>
    <property type="match status" value="1"/>
</dbReference>
<dbReference type="InterPro" id="IPR043502">
    <property type="entry name" value="DNA/RNA_pol_sf"/>
</dbReference>
<dbReference type="GO" id="GO:0080019">
    <property type="term" value="F:alcohol-forming very long-chain fatty acyl-CoA reductase activity"/>
    <property type="evidence" value="ECO:0007669"/>
    <property type="project" value="InterPro"/>
</dbReference>
<keyword evidence="5" id="KW-1185">Reference proteome</keyword>
<dbReference type="Gene3D" id="3.40.50.720">
    <property type="entry name" value="NAD(P)-binding Rossmann-like Domain"/>
    <property type="match status" value="1"/>
</dbReference>
<comment type="similarity">
    <text evidence="1">Belongs to the fatty acyl-CoA reductase family.</text>
</comment>
<dbReference type="OrthoDB" id="1725519at2759"/>
<reference evidence="5" key="2">
    <citation type="journal article" date="2017" name="J. Anim. Genet.">
        <title>Multiple reference genome sequences of hot pepper reveal the massive evolution of plant disease resistance genes by retroduplication.</title>
        <authorList>
            <person name="Kim S."/>
            <person name="Park J."/>
            <person name="Yeom S.-I."/>
            <person name="Kim Y.-M."/>
            <person name="Seo E."/>
            <person name="Kim K.-T."/>
            <person name="Kim M.-S."/>
            <person name="Lee J.M."/>
            <person name="Cheong K."/>
            <person name="Shin H.-S."/>
            <person name="Kim S.-B."/>
            <person name="Han K."/>
            <person name="Lee J."/>
            <person name="Park M."/>
            <person name="Lee H.-A."/>
            <person name="Lee H.-Y."/>
            <person name="Lee Y."/>
            <person name="Oh S."/>
            <person name="Lee J.H."/>
            <person name="Choi E."/>
            <person name="Choi E."/>
            <person name="Lee S.E."/>
            <person name="Jeon J."/>
            <person name="Kim H."/>
            <person name="Choi G."/>
            <person name="Song H."/>
            <person name="Lee J."/>
            <person name="Lee S.-C."/>
            <person name="Kwon J.-K."/>
            <person name="Lee H.-Y."/>
            <person name="Koo N."/>
            <person name="Hong Y."/>
            <person name="Kim R.W."/>
            <person name="Kang W.-H."/>
            <person name="Huh J.H."/>
            <person name="Kang B.-C."/>
            <person name="Yang T.-J."/>
            <person name="Lee Y.-H."/>
            <person name="Bennetzen J.L."/>
            <person name="Choi D."/>
        </authorList>
    </citation>
    <scope>NUCLEOTIDE SEQUENCE [LARGE SCALE GENOMIC DNA]</scope>
    <source>
        <strain evidence="5">cv. PBC81</strain>
    </source>
</reference>